<evidence type="ECO:0000256" key="2">
    <source>
        <dbReference type="ARBA" id="ARBA00022737"/>
    </source>
</evidence>
<protein>
    <submittedName>
        <fullName evidence="3">Uncharacterized protein</fullName>
    </submittedName>
</protein>
<dbReference type="SUPFAM" id="SSF117281">
    <property type="entry name" value="Kelch motif"/>
    <property type="match status" value="1"/>
</dbReference>
<dbReference type="PANTHER" id="PTHR46344">
    <property type="entry name" value="OS02G0202900 PROTEIN"/>
    <property type="match status" value="1"/>
</dbReference>
<accession>A0A815JDI8</accession>
<dbReference type="SMART" id="SM00612">
    <property type="entry name" value="Kelch"/>
    <property type="match status" value="2"/>
</dbReference>
<reference evidence="3" key="1">
    <citation type="submission" date="2021-02" db="EMBL/GenBank/DDBJ databases">
        <authorList>
            <person name="Nowell W R."/>
        </authorList>
    </citation>
    <scope>NUCLEOTIDE SEQUENCE</scope>
</reference>
<dbReference type="AlphaFoldDB" id="A0A815JDI8"/>
<keyword evidence="2" id="KW-0677">Repeat</keyword>
<dbReference type="InterPro" id="IPR037293">
    <property type="entry name" value="Gal_Oxidase_central_sf"/>
</dbReference>
<dbReference type="Proteomes" id="UP000663828">
    <property type="component" value="Unassembled WGS sequence"/>
</dbReference>
<sequence length="131" mass="14882">MDYCWYFNYNCSSDYSTETCINNMIHSRISHTTSLLPDDSVLVTGGVSRSGVLNTRELYNSQTQTWMLITSMNVKRWKHTATVLHDGKVLVIGGYDGTECLSSAELYDPLAQLWKITDSITYIKDNVLLNQ</sequence>
<evidence type="ECO:0000256" key="1">
    <source>
        <dbReference type="ARBA" id="ARBA00022441"/>
    </source>
</evidence>
<dbReference type="PANTHER" id="PTHR46344:SF27">
    <property type="entry name" value="KELCH REPEAT SUPERFAMILY PROTEIN"/>
    <property type="match status" value="1"/>
</dbReference>
<gene>
    <name evidence="3" type="ORF">XAT740_LOCUS32915</name>
</gene>
<evidence type="ECO:0000313" key="3">
    <source>
        <dbReference type="EMBL" id="CAF1378046.1"/>
    </source>
</evidence>
<comment type="caution">
    <text evidence="3">The sequence shown here is derived from an EMBL/GenBank/DDBJ whole genome shotgun (WGS) entry which is preliminary data.</text>
</comment>
<proteinExistence type="predicted"/>
<dbReference type="InterPro" id="IPR015915">
    <property type="entry name" value="Kelch-typ_b-propeller"/>
</dbReference>
<dbReference type="Pfam" id="PF01344">
    <property type="entry name" value="Kelch_1"/>
    <property type="match status" value="2"/>
</dbReference>
<keyword evidence="1" id="KW-0880">Kelch repeat</keyword>
<evidence type="ECO:0000313" key="4">
    <source>
        <dbReference type="Proteomes" id="UP000663828"/>
    </source>
</evidence>
<keyword evidence="4" id="KW-1185">Reference proteome</keyword>
<dbReference type="EMBL" id="CAJNOR010003105">
    <property type="protein sequence ID" value="CAF1378046.1"/>
    <property type="molecule type" value="Genomic_DNA"/>
</dbReference>
<name>A0A815JDI8_ADIRI</name>
<dbReference type="InterPro" id="IPR006652">
    <property type="entry name" value="Kelch_1"/>
</dbReference>
<dbReference type="Gene3D" id="2.130.10.80">
    <property type="entry name" value="Galactose oxidase/kelch, beta-propeller"/>
    <property type="match status" value="1"/>
</dbReference>
<organism evidence="3 4">
    <name type="scientific">Adineta ricciae</name>
    <name type="common">Rotifer</name>
    <dbReference type="NCBI Taxonomy" id="249248"/>
    <lineage>
        <taxon>Eukaryota</taxon>
        <taxon>Metazoa</taxon>
        <taxon>Spiralia</taxon>
        <taxon>Gnathifera</taxon>
        <taxon>Rotifera</taxon>
        <taxon>Eurotatoria</taxon>
        <taxon>Bdelloidea</taxon>
        <taxon>Adinetida</taxon>
        <taxon>Adinetidae</taxon>
        <taxon>Adineta</taxon>
    </lineage>
</organism>